<comment type="caution">
    <text evidence="2">The sequence shown here is derived from an EMBL/GenBank/DDBJ whole genome shotgun (WGS) entry which is preliminary data.</text>
</comment>
<reference evidence="2" key="1">
    <citation type="thesis" date="2021" institute="BYU ScholarsArchive" country="Provo, UT, USA">
        <title>Applications of and Algorithms for Genome Assembly and Genomic Analyses with an Emphasis on Marine Teleosts.</title>
        <authorList>
            <person name="Pickett B.D."/>
        </authorList>
    </citation>
    <scope>NUCLEOTIDE SEQUENCE</scope>
    <source>
        <strain evidence="2">HI-2016</strain>
    </source>
</reference>
<gene>
    <name evidence="2" type="ORF">JZ751_029033</name>
</gene>
<name>A0A8T2PAG4_9TELE</name>
<dbReference type="Proteomes" id="UP000824540">
    <property type="component" value="Unassembled WGS sequence"/>
</dbReference>
<accession>A0A8T2PAG4</accession>
<dbReference type="EMBL" id="JAFBMS010000010">
    <property type="protein sequence ID" value="KAG9348716.1"/>
    <property type="molecule type" value="Genomic_DNA"/>
</dbReference>
<evidence type="ECO:0000313" key="2">
    <source>
        <dbReference type="EMBL" id="KAG9348716.1"/>
    </source>
</evidence>
<sequence length="116" mass="12939">MDPPTSTSTSSTTTNPGPACHGGGGKQQEMVSSLIAVMVMITQMKMVKIMLFPSMHLPPPLPERCRMVQSTEPHPSLEFEALRRVLLDITLAEWNPSRTEEANMQRNGCFRLRVDQ</sequence>
<evidence type="ECO:0000256" key="1">
    <source>
        <dbReference type="SAM" id="MobiDB-lite"/>
    </source>
</evidence>
<feature type="region of interest" description="Disordered" evidence="1">
    <location>
        <begin position="1"/>
        <end position="27"/>
    </location>
</feature>
<feature type="compositionally biased region" description="Low complexity" evidence="1">
    <location>
        <begin position="1"/>
        <end position="14"/>
    </location>
</feature>
<proteinExistence type="predicted"/>
<evidence type="ECO:0000313" key="3">
    <source>
        <dbReference type="Proteomes" id="UP000824540"/>
    </source>
</evidence>
<dbReference type="AlphaFoldDB" id="A0A8T2PAG4"/>
<organism evidence="2 3">
    <name type="scientific">Albula glossodonta</name>
    <name type="common">roundjaw bonefish</name>
    <dbReference type="NCBI Taxonomy" id="121402"/>
    <lineage>
        <taxon>Eukaryota</taxon>
        <taxon>Metazoa</taxon>
        <taxon>Chordata</taxon>
        <taxon>Craniata</taxon>
        <taxon>Vertebrata</taxon>
        <taxon>Euteleostomi</taxon>
        <taxon>Actinopterygii</taxon>
        <taxon>Neopterygii</taxon>
        <taxon>Teleostei</taxon>
        <taxon>Albuliformes</taxon>
        <taxon>Albulidae</taxon>
        <taxon>Albula</taxon>
    </lineage>
</organism>
<protein>
    <submittedName>
        <fullName evidence="2">Uncharacterized protein</fullName>
    </submittedName>
</protein>
<keyword evidence="3" id="KW-1185">Reference proteome</keyword>